<organism evidence="1 2">
    <name type="scientific">Polycladospora coralii</name>
    <dbReference type="NCBI Taxonomy" id="2771432"/>
    <lineage>
        <taxon>Bacteria</taxon>
        <taxon>Bacillati</taxon>
        <taxon>Bacillota</taxon>
        <taxon>Bacilli</taxon>
        <taxon>Bacillales</taxon>
        <taxon>Thermoactinomycetaceae</taxon>
        <taxon>Polycladospora</taxon>
    </lineage>
</organism>
<proteinExistence type="predicted"/>
<comment type="caution">
    <text evidence="1">The sequence shown here is derived from an EMBL/GenBank/DDBJ whole genome shotgun (WGS) entry which is preliminary data.</text>
</comment>
<gene>
    <name evidence="1" type="ORF">IC620_13215</name>
</gene>
<reference evidence="1" key="1">
    <citation type="submission" date="2020-09" db="EMBL/GenBank/DDBJ databases">
        <title>A novel bacterium of genus Hazenella, isolated from South China Sea.</title>
        <authorList>
            <person name="Huang H."/>
            <person name="Mo K."/>
            <person name="Hu Y."/>
        </authorList>
    </citation>
    <scope>NUCLEOTIDE SEQUENCE</scope>
    <source>
        <strain evidence="1">IB182357</strain>
    </source>
</reference>
<name>A0A926NH96_9BACL</name>
<dbReference type="InterPro" id="IPR036278">
    <property type="entry name" value="Sialidase_sf"/>
</dbReference>
<keyword evidence="2" id="KW-1185">Reference proteome</keyword>
<dbReference type="AlphaFoldDB" id="A0A926NH96"/>
<accession>A0A926NH96</accession>
<protein>
    <submittedName>
        <fullName evidence="1">Exo-alpha-sialidase</fullName>
    </submittedName>
</protein>
<dbReference type="SUPFAM" id="SSF50939">
    <property type="entry name" value="Sialidases"/>
    <property type="match status" value="2"/>
</dbReference>
<dbReference type="Gene3D" id="2.120.10.10">
    <property type="match status" value="2"/>
</dbReference>
<sequence>MGRSVREMQPLAFLKRISNKSLVPNCATPGTGVRYVNAAVEPFAAVNPTTVKNRGKENIICVYQQDRYSNGAASSIDAGASFDGGRTWRITSLPFNQCVPGGLTYERASDPWISFGSDGTAYVSALAFSQSSFDTAIATVISTNRGKSWSNPRIIRKDVGPTVLNDKDSITVDPNNPKQAYVVWTRFTSFTSPNRFQTRIWFAKTKNRGKTWQTKVIFSPKRGDEVASSVIIAAPKKGLLYHFFTLAITKNNRTMNQILIQTSNDSGETWSKARIVTQIVPPATDIEGAFNFLSIPLRTSSTAIFSVTMDNKTGTLYVSWEDARFSKGRIAEIALSSSIDGGQKWRNPVRVNETTGNPAFIPTVAVNQTGRVGVSYYQCTNSRPNNALPVQPLFKVSNDRGRSFSQNGIALNKPFNILTAPFASRGFFVGDYESMITIGNHFFPVFTNVHSNRDRLRSSIYIARINPNH</sequence>
<dbReference type="EMBL" id="JACXAH010000022">
    <property type="protein sequence ID" value="MBD1373308.1"/>
    <property type="molecule type" value="Genomic_DNA"/>
</dbReference>
<evidence type="ECO:0000313" key="1">
    <source>
        <dbReference type="EMBL" id="MBD1373308.1"/>
    </source>
</evidence>
<dbReference type="CDD" id="cd15482">
    <property type="entry name" value="Sialidase_non-viral"/>
    <property type="match status" value="1"/>
</dbReference>
<dbReference type="Proteomes" id="UP000661691">
    <property type="component" value="Unassembled WGS sequence"/>
</dbReference>
<dbReference type="RefSeq" id="WP_191142432.1">
    <property type="nucleotide sequence ID" value="NZ_JACXAH010000022.1"/>
</dbReference>
<evidence type="ECO:0000313" key="2">
    <source>
        <dbReference type="Proteomes" id="UP000661691"/>
    </source>
</evidence>